<feature type="domain" description="CASTOR/POLLUX/SYM8 ion channel conserved" evidence="8">
    <location>
        <begin position="282"/>
        <end position="383"/>
    </location>
</feature>
<keyword evidence="4 7" id="KW-1133">Transmembrane helix</keyword>
<keyword evidence="10" id="KW-1185">Reference proteome</keyword>
<evidence type="ECO:0000313" key="10">
    <source>
        <dbReference type="Proteomes" id="UP000315995"/>
    </source>
</evidence>
<dbReference type="EMBL" id="CP041186">
    <property type="protein sequence ID" value="QDG50335.1"/>
    <property type="molecule type" value="Genomic_DNA"/>
</dbReference>
<dbReference type="AlphaFoldDB" id="A0A4Y6PRB7"/>
<organism evidence="9 10">
    <name type="scientific">Persicimonas caeni</name>
    <dbReference type="NCBI Taxonomy" id="2292766"/>
    <lineage>
        <taxon>Bacteria</taxon>
        <taxon>Deltaproteobacteria</taxon>
        <taxon>Bradymonadales</taxon>
        <taxon>Bradymonadaceae</taxon>
        <taxon>Persicimonas</taxon>
    </lineage>
</organism>
<comment type="subcellular location">
    <subcellularLocation>
        <location evidence="1">Endomembrane system</location>
        <topology evidence="1">Multi-pass membrane protein</topology>
    </subcellularLocation>
</comment>
<evidence type="ECO:0000256" key="7">
    <source>
        <dbReference type="SAM" id="Phobius"/>
    </source>
</evidence>
<keyword evidence="6 7" id="KW-0472">Membrane</keyword>
<dbReference type="SUPFAM" id="SSF81324">
    <property type="entry name" value="Voltage-gated potassium channels"/>
    <property type="match status" value="1"/>
</dbReference>
<evidence type="ECO:0000256" key="6">
    <source>
        <dbReference type="ARBA" id="ARBA00023136"/>
    </source>
</evidence>
<accession>A0A4Y6PRB7</accession>
<evidence type="ECO:0000256" key="2">
    <source>
        <dbReference type="ARBA" id="ARBA00022448"/>
    </source>
</evidence>
<evidence type="ECO:0000256" key="3">
    <source>
        <dbReference type="ARBA" id="ARBA00022692"/>
    </source>
</evidence>
<feature type="transmembrane region" description="Helical" evidence="7">
    <location>
        <begin position="21"/>
        <end position="43"/>
    </location>
</feature>
<dbReference type="GO" id="GO:0012505">
    <property type="term" value="C:endomembrane system"/>
    <property type="evidence" value="ECO:0007669"/>
    <property type="project" value="UniProtKB-SubCell"/>
</dbReference>
<dbReference type="Proteomes" id="UP000315995">
    <property type="component" value="Chromosome"/>
</dbReference>
<evidence type="ECO:0000259" key="8">
    <source>
        <dbReference type="Pfam" id="PF06241"/>
    </source>
</evidence>
<evidence type="ECO:0000256" key="1">
    <source>
        <dbReference type="ARBA" id="ARBA00004127"/>
    </source>
</evidence>
<evidence type="ECO:0000313" key="9">
    <source>
        <dbReference type="EMBL" id="QDG50335.1"/>
    </source>
</evidence>
<dbReference type="RefSeq" id="WP_141196831.1">
    <property type="nucleotide sequence ID" value="NZ_CP041186.1"/>
</dbReference>
<dbReference type="Gene3D" id="3.40.50.720">
    <property type="entry name" value="NAD(P)-binding Rossmann-like Domain"/>
    <property type="match status" value="2"/>
</dbReference>
<dbReference type="InterPro" id="IPR044849">
    <property type="entry name" value="CASTOR/POLLUX/SYM8-like"/>
</dbReference>
<dbReference type="GO" id="GO:0006811">
    <property type="term" value="P:monoatomic ion transport"/>
    <property type="evidence" value="ECO:0007669"/>
    <property type="project" value="UniProtKB-KW"/>
</dbReference>
<protein>
    <recommendedName>
        <fullName evidence="8">CASTOR/POLLUX/SYM8 ion channel conserved domain-containing protein</fullName>
    </recommendedName>
</protein>
<evidence type="ECO:0000256" key="5">
    <source>
        <dbReference type="ARBA" id="ARBA00023065"/>
    </source>
</evidence>
<dbReference type="Pfam" id="PF06241">
    <property type="entry name" value="Castor_Poll_mid"/>
    <property type="match status" value="1"/>
</dbReference>
<proteinExistence type="predicted"/>
<accession>A0A5B8Y679</accession>
<dbReference type="PANTHER" id="PTHR31563">
    <property type="entry name" value="ION CHANNEL POLLUX-RELATED"/>
    <property type="match status" value="1"/>
</dbReference>
<feature type="transmembrane region" description="Helical" evidence="7">
    <location>
        <begin position="79"/>
        <end position="99"/>
    </location>
</feature>
<dbReference type="PANTHER" id="PTHR31563:SF10">
    <property type="entry name" value="ION CHANNEL POLLUX-RELATED"/>
    <property type="match status" value="1"/>
</dbReference>
<keyword evidence="5" id="KW-0406">Ion transport</keyword>
<keyword evidence="2" id="KW-0813">Transport</keyword>
<evidence type="ECO:0000256" key="4">
    <source>
        <dbReference type="ARBA" id="ARBA00022989"/>
    </source>
</evidence>
<sequence>MKRLFNRLYYFVETFFQRGAAYQLLALALVLVILSVTGGWVVFEFSPQFTDFSKSVWWAFLRLTDPGYLGDDEGTLPRIVSTVLTVSGGVFFFGALVAIMTNGLSRFMSYLASGRSQIFERQHILIIGWHARIHAIVEELIRSEERVITRLGRARLPAIVILTNDYQPDLLTELRTKLPKEVRDEARILVRSGNPLEAESLERVDFARASAIILLSHADFETPRHFSDMTLVKVLMSLRAQAQDVPPEELPNVVLDIAVPANKLLAESVGWHRTEAIANVEFMSRLLCQSIRQPGLSQVYLHLLTDMYGESIYLVEADELGVTGKPLREVIHCMKEAVPIGYMKALEGPFEKEERLRLMELDEPLEAGDELICIAPTIRSIRHGYAAGRGEELRTQLDKVASSRRLEDGGQARERAPREVLLIGWSHLVRPLLGELGAYHREEFAITIVTERDTRDVLAQLRSLESRLDNLTVDAVQSGLNSIDEVRQIGAEHFDNIALLSPEFIQDPLLSDAETVMAFVLINRYLEEVAPDAQVAFLAELNDEDNQPLLQLNRPADILITQEIVSHLLSQVSVRRALAWVYEELFTYGGSEISFRPFDDFIDTVVQPDVDFDECQAACLSVGRVAIGYQLAEPRDELEQGVHLNPPRDFRFEPQEGDRLIVVDV</sequence>
<gene>
    <name evidence="9" type="ORF">FIV42_06185</name>
</gene>
<reference evidence="9 10" key="1">
    <citation type="submission" date="2019-06" db="EMBL/GenBank/DDBJ databases">
        <title>Persicimonas caeni gen. nov., sp. nov., a predatory bacterium isolated from solar saltern.</title>
        <authorList>
            <person name="Wang S."/>
        </authorList>
    </citation>
    <scope>NUCLEOTIDE SEQUENCE [LARGE SCALE GENOMIC DNA]</scope>
    <source>
        <strain evidence="9 10">YN101</strain>
    </source>
</reference>
<dbReference type="OrthoDB" id="305351at2"/>
<dbReference type="InterPro" id="IPR010420">
    <property type="entry name" value="CASTOR/POLLUX/SYM8_dom"/>
</dbReference>
<keyword evidence="3 7" id="KW-0812">Transmembrane</keyword>
<name>A0A4Y6PRB7_PERCE</name>